<reference evidence="3" key="1">
    <citation type="journal article" date="2021" name="PeerJ">
        <title>Extensive microbial diversity within the chicken gut microbiome revealed by metagenomics and culture.</title>
        <authorList>
            <person name="Gilroy R."/>
            <person name="Ravi A."/>
            <person name="Getino M."/>
            <person name="Pursley I."/>
            <person name="Horton D.L."/>
            <person name="Alikhan N.F."/>
            <person name="Baker D."/>
            <person name="Gharbi K."/>
            <person name="Hall N."/>
            <person name="Watson M."/>
            <person name="Adriaenssens E.M."/>
            <person name="Foster-Nyarko E."/>
            <person name="Jarju S."/>
            <person name="Secka A."/>
            <person name="Antonio M."/>
            <person name="Oren A."/>
            <person name="Chaudhuri R.R."/>
            <person name="La Ragione R."/>
            <person name="Hildebrand F."/>
            <person name="Pallen M.J."/>
        </authorList>
    </citation>
    <scope>NUCLEOTIDE SEQUENCE</scope>
    <source>
        <strain evidence="3">ChiHjej13B12-24818</strain>
    </source>
</reference>
<sequence>MEATVINRRSLIRSAVLTSVAASAAPAAAALPPSHPGAHPLSPERPKDGRLTNLSHLRFLLAEVPLSVLDGHSTHGLSESPSGLAPWTYADHLEGGGFDPVGGGELDEATGHWTQGAYNADDIARAAIVFLRAHTTFGDDDDLATARGLLRTLTYLQVDSGEFAGNVVLWMQADGTLNRSAAPVELPDPSDSDESYWLARTIWALGEAVPVYAAQDPDFAAFLIDRLHLALGALGRASLGRYGHWQEADGTSVPGWLIADGADATGEAVLGLTAAVQARPRDRRLRRALDRYSEGIEAMTSGDVAEWPYRAILPSTGSQSLWHAWGGLAPAALAAASTVTGNGLEAAVGDAGVFTPQLLTSGGPYNAWSPAPDESQIAYGAQSRVEGLLRTADATCGQGLRELAALAAGWFFGANPSGEPAYDPATGVTIDGIEPDGTVNLNSGAESTIHGLLAMIALDAEPRLARTARCISGRAQARGMLWLPAEDAELSGDAQVITPDSSWTGESNWSGSYALVAEGGSVSFKLEADQREVIDAGGATAHPVIHRLAEDAGTALWTTIDGDGSRTELGVLELGGIDDRGATEWDGILKPFPLESEIPNGTVAIEAVVDGHLELDELMILPGITSAAHPCRGGGEIILRAASVEEDAATVPGETGSAFTADGERLGPINRGRRSVPAGAFAITTR</sequence>
<dbReference type="InterPro" id="IPR006311">
    <property type="entry name" value="TAT_signal"/>
</dbReference>
<evidence type="ECO:0000256" key="2">
    <source>
        <dbReference type="SAM" id="SignalP"/>
    </source>
</evidence>
<accession>A0A9D2LF47</accession>
<feature type="signal peptide" evidence="2">
    <location>
        <begin position="1"/>
        <end position="29"/>
    </location>
</feature>
<feature type="region of interest" description="Disordered" evidence="1">
    <location>
        <begin position="28"/>
        <end position="48"/>
    </location>
</feature>
<feature type="chain" id="PRO_5039088814" evidence="2">
    <location>
        <begin position="30"/>
        <end position="686"/>
    </location>
</feature>
<keyword evidence="2" id="KW-0732">Signal</keyword>
<organism evidence="3 4">
    <name type="scientific">Candidatus Brachybacterium merdavium</name>
    <dbReference type="NCBI Taxonomy" id="2838513"/>
    <lineage>
        <taxon>Bacteria</taxon>
        <taxon>Bacillati</taxon>
        <taxon>Actinomycetota</taxon>
        <taxon>Actinomycetes</taxon>
        <taxon>Micrococcales</taxon>
        <taxon>Dermabacteraceae</taxon>
        <taxon>Brachybacterium</taxon>
    </lineage>
</organism>
<name>A0A9D2LF47_9MICO</name>
<feature type="compositionally biased region" description="Low complexity" evidence="1">
    <location>
        <begin position="28"/>
        <end position="41"/>
    </location>
</feature>
<proteinExistence type="predicted"/>
<dbReference type="Proteomes" id="UP000823823">
    <property type="component" value="Unassembled WGS sequence"/>
</dbReference>
<dbReference type="PROSITE" id="PS51318">
    <property type="entry name" value="TAT"/>
    <property type="match status" value="1"/>
</dbReference>
<dbReference type="EMBL" id="DWZH01000103">
    <property type="protein sequence ID" value="HJB11469.1"/>
    <property type="molecule type" value="Genomic_DNA"/>
</dbReference>
<reference evidence="3" key="2">
    <citation type="submission" date="2021-04" db="EMBL/GenBank/DDBJ databases">
        <authorList>
            <person name="Gilroy R."/>
        </authorList>
    </citation>
    <scope>NUCLEOTIDE SEQUENCE</scope>
    <source>
        <strain evidence="3">ChiHjej13B12-24818</strain>
    </source>
</reference>
<evidence type="ECO:0000256" key="1">
    <source>
        <dbReference type="SAM" id="MobiDB-lite"/>
    </source>
</evidence>
<evidence type="ECO:0000313" key="4">
    <source>
        <dbReference type="Proteomes" id="UP000823823"/>
    </source>
</evidence>
<gene>
    <name evidence="3" type="ORF">H9786_13265</name>
</gene>
<evidence type="ECO:0000313" key="3">
    <source>
        <dbReference type="EMBL" id="HJB11469.1"/>
    </source>
</evidence>
<comment type="caution">
    <text evidence="3">The sequence shown here is derived from an EMBL/GenBank/DDBJ whole genome shotgun (WGS) entry which is preliminary data.</text>
</comment>
<protein>
    <submittedName>
        <fullName evidence="3">Uncharacterized protein</fullName>
    </submittedName>
</protein>
<dbReference type="AlphaFoldDB" id="A0A9D2LF47"/>